<evidence type="ECO:0000259" key="6">
    <source>
        <dbReference type="Pfam" id="PF08281"/>
    </source>
</evidence>
<dbReference type="Gene3D" id="1.10.10.10">
    <property type="entry name" value="Winged helix-like DNA-binding domain superfamily/Winged helix DNA-binding domain"/>
    <property type="match status" value="1"/>
</dbReference>
<feature type="domain" description="RNA polymerase sigma factor 70 region 4 type 2" evidence="6">
    <location>
        <begin position="101"/>
        <end position="153"/>
    </location>
</feature>
<dbReference type="NCBIfam" id="TIGR02937">
    <property type="entry name" value="sigma70-ECF"/>
    <property type="match status" value="1"/>
</dbReference>
<dbReference type="SUPFAM" id="SSF88946">
    <property type="entry name" value="Sigma2 domain of RNA polymerase sigma factors"/>
    <property type="match status" value="1"/>
</dbReference>
<dbReference type="PROSITE" id="PS01063">
    <property type="entry name" value="SIGMA70_ECF"/>
    <property type="match status" value="1"/>
</dbReference>
<feature type="domain" description="PhyR sigma2" evidence="7">
    <location>
        <begin position="8"/>
        <end position="62"/>
    </location>
</feature>
<evidence type="ECO:0000259" key="7">
    <source>
        <dbReference type="Pfam" id="PF22029"/>
    </source>
</evidence>
<keyword evidence="3" id="KW-0731">Sigma factor</keyword>
<dbReference type="InterPro" id="IPR039425">
    <property type="entry name" value="RNA_pol_sigma-70-like"/>
</dbReference>
<dbReference type="InterPro" id="IPR053866">
    <property type="entry name" value="PhyR_sigma2"/>
</dbReference>
<dbReference type="InterPro" id="IPR000838">
    <property type="entry name" value="RNA_pol_sigma70_ECF_CS"/>
</dbReference>
<dbReference type="PANTHER" id="PTHR43133">
    <property type="entry name" value="RNA POLYMERASE ECF-TYPE SIGMA FACTO"/>
    <property type="match status" value="1"/>
</dbReference>
<dbReference type="PANTHER" id="PTHR43133:SF25">
    <property type="entry name" value="RNA POLYMERASE SIGMA FACTOR RFAY-RELATED"/>
    <property type="match status" value="1"/>
</dbReference>
<accession>A0A3B0YBA0</accession>
<dbReference type="EMBL" id="UOFN01000089">
    <property type="protein sequence ID" value="VAW78125.1"/>
    <property type="molecule type" value="Genomic_DNA"/>
</dbReference>
<dbReference type="GO" id="GO:0003677">
    <property type="term" value="F:DNA binding"/>
    <property type="evidence" value="ECO:0007669"/>
    <property type="project" value="UniProtKB-KW"/>
</dbReference>
<keyword evidence="4" id="KW-0238">DNA-binding</keyword>
<dbReference type="Pfam" id="PF22029">
    <property type="entry name" value="PhyR_sigma2"/>
    <property type="match status" value="1"/>
</dbReference>
<proteinExistence type="inferred from homology"/>
<dbReference type="SUPFAM" id="SSF88659">
    <property type="entry name" value="Sigma3 and sigma4 domains of RNA polymerase sigma factors"/>
    <property type="match status" value="1"/>
</dbReference>
<reference evidence="8" key="1">
    <citation type="submission" date="2018-06" db="EMBL/GenBank/DDBJ databases">
        <authorList>
            <person name="Zhirakovskaya E."/>
        </authorList>
    </citation>
    <scope>NUCLEOTIDE SEQUENCE</scope>
</reference>
<dbReference type="InterPro" id="IPR013325">
    <property type="entry name" value="RNA_pol_sigma_r2"/>
</dbReference>
<dbReference type="InterPro" id="IPR013249">
    <property type="entry name" value="RNA_pol_sigma70_r4_t2"/>
</dbReference>
<evidence type="ECO:0000256" key="1">
    <source>
        <dbReference type="ARBA" id="ARBA00010641"/>
    </source>
</evidence>
<dbReference type="InterPro" id="IPR036388">
    <property type="entry name" value="WH-like_DNA-bd_sf"/>
</dbReference>
<comment type="similarity">
    <text evidence="1">Belongs to the sigma-70 factor family. ECF subfamily.</text>
</comment>
<dbReference type="GO" id="GO:0006352">
    <property type="term" value="P:DNA-templated transcription initiation"/>
    <property type="evidence" value="ECO:0007669"/>
    <property type="project" value="InterPro"/>
</dbReference>
<dbReference type="GO" id="GO:0016987">
    <property type="term" value="F:sigma factor activity"/>
    <property type="evidence" value="ECO:0007669"/>
    <property type="project" value="UniProtKB-KW"/>
</dbReference>
<name>A0A3B0YBA0_9ZZZZ</name>
<evidence type="ECO:0000256" key="2">
    <source>
        <dbReference type="ARBA" id="ARBA00023015"/>
    </source>
</evidence>
<dbReference type="AlphaFoldDB" id="A0A3B0YBA0"/>
<keyword evidence="2" id="KW-0805">Transcription regulation</keyword>
<keyword evidence="5" id="KW-0804">Transcription</keyword>
<sequence>MSRSDQQILQHIPRLRRYARALLGDVERAEDLVQETLLRALGKLHFWRRGSDMRAWLFTIMHNQFANECRRARIRPDVAVPGLAGTEPTGTDNAELRVSLRDIERALMLLPEEQRAVILLVSLEGLSYVEAARVLDIREGTLMSRLHRARGRLRGWLNETPGTVKPLRSVK</sequence>
<evidence type="ECO:0000256" key="3">
    <source>
        <dbReference type="ARBA" id="ARBA00023082"/>
    </source>
</evidence>
<evidence type="ECO:0000256" key="4">
    <source>
        <dbReference type="ARBA" id="ARBA00023125"/>
    </source>
</evidence>
<dbReference type="InterPro" id="IPR013324">
    <property type="entry name" value="RNA_pol_sigma_r3/r4-like"/>
</dbReference>
<evidence type="ECO:0000313" key="8">
    <source>
        <dbReference type="EMBL" id="VAW78125.1"/>
    </source>
</evidence>
<organism evidence="8">
    <name type="scientific">hydrothermal vent metagenome</name>
    <dbReference type="NCBI Taxonomy" id="652676"/>
    <lineage>
        <taxon>unclassified sequences</taxon>
        <taxon>metagenomes</taxon>
        <taxon>ecological metagenomes</taxon>
    </lineage>
</organism>
<gene>
    <name evidence="8" type="ORF">MNBD_GAMMA15-1013</name>
</gene>
<protein>
    <submittedName>
        <fullName evidence="8">RNA polymerase ECF-type sigma factor</fullName>
    </submittedName>
</protein>
<evidence type="ECO:0000256" key="5">
    <source>
        <dbReference type="ARBA" id="ARBA00023163"/>
    </source>
</evidence>
<dbReference type="InterPro" id="IPR014284">
    <property type="entry name" value="RNA_pol_sigma-70_dom"/>
</dbReference>
<dbReference type="CDD" id="cd06171">
    <property type="entry name" value="Sigma70_r4"/>
    <property type="match status" value="1"/>
</dbReference>
<dbReference type="Pfam" id="PF08281">
    <property type="entry name" value="Sigma70_r4_2"/>
    <property type="match status" value="1"/>
</dbReference>
<dbReference type="Gene3D" id="1.10.1740.10">
    <property type="match status" value="1"/>
</dbReference>